<evidence type="ECO:0000313" key="2">
    <source>
        <dbReference type="Proteomes" id="UP000712281"/>
    </source>
</evidence>
<dbReference type="EMBL" id="QGKW02000007">
    <property type="protein sequence ID" value="KAF2620093.1"/>
    <property type="molecule type" value="Genomic_DNA"/>
</dbReference>
<sequence>MIDTILIIKIQEEWVKEIRQEILPRPLSGEGKTSTRILKETVIYFGRILLVVESHQTPRGPSLSTRDHRATEVLDCFSHNRLSTSNAVPQHIGRLCNGGCEIPAHAQGAHIWNQWRPVKEALTRLSLKRFQPRMNRLMRNCGKDETSRLLRRRIQEEEEEIIRVPAFDNSDLIEKFKLTLEEWVKEIRQEILPRPLSGEGKTSTRILKEMVIYFGRILLVVESHRTPRGPSLSTRDHRAIEVITGVGNQDHHQNIELNSDQFQTLEVAGTG</sequence>
<dbReference type="Proteomes" id="UP000712281">
    <property type="component" value="Unassembled WGS sequence"/>
</dbReference>
<protein>
    <submittedName>
        <fullName evidence="1">Uncharacterized protein</fullName>
    </submittedName>
</protein>
<evidence type="ECO:0000313" key="1">
    <source>
        <dbReference type="EMBL" id="KAF2620093.1"/>
    </source>
</evidence>
<comment type="caution">
    <text evidence="1">The sequence shown here is derived from an EMBL/GenBank/DDBJ whole genome shotgun (WGS) entry which is preliminary data.</text>
</comment>
<organism evidence="1 2">
    <name type="scientific">Brassica cretica</name>
    <name type="common">Mustard</name>
    <dbReference type="NCBI Taxonomy" id="69181"/>
    <lineage>
        <taxon>Eukaryota</taxon>
        <taxon>Viridiplantae</taxon>
        <taxon>Streptophyta</taxon>
        <taxon>Embryophyta</taxon>
        <taxon>Tracheophyta</taxon>
        <taxon>Spermatophyta</taxon>
        <taxon>Magnoliopsida</taxon>
        <taxon>eudicotyledons</taxon>
        <taxon>Gunneridae</taxon>
        <taxon>Pentapetalae</taxon>
        <taxon>rosids</taxon>
        <taxon>malvids</taxon>
        <taxon>Brassicales</taxon>
        <taxon>Brassicaceae</taxon>
        <taxon>Brassiceae</taxon>
        <taxon>Brassica</taxon>
    </lineage>
</organism>
<dbReference type="AlphaFoldDB" id="A0A8S9MSR4"/>
<reference evidence="1" key="1">
    <citation type="submission" date="2019-12" db="EMBL/GenBank/DDBJ databases">
        <title>Genome sequencing and annotation of Brassica cretica.</title>
        <authorList>
            <person name="Studholme D.J."/>
            <person name="Sarris P.F."/>
        </authorList>
    </citation>
    <scope>NUCLEOTIDE SEQUENCE</scope>
    <source>
        <strain evidence="1">PFS-001/15</strain>
        <tissue evidence="1">Leaf</tissue>
    </source>
</reference>
<gene>
    <name evidence="1" type="ORF">F2Q68_00038313</name>
</gene>
<name>A0A8S9MSR4_BRACR</name>
<accession>A0A8S9MSR4</accession>
<proteinExistence type="predicted"/>